<feature type="chain" id="PRO_5038725862" description="Peptide ABC transporter substrate-binding protein" evidence="1">
    <location>
        <begin position="21"/>
        <end position="162"/>
    </location>
</feature>
<dbReference type="EMBL" id="JJRY01000022">
    <property type="protein sequence ID" value="KEF36795.1"/>
    <property type="molecule type" value="Genomic_DNA"/>
</dbReference>
<dbReference type="OrthoDB" id="2085435at2"/>
<evidence type="ECO:0000313" key="3">
    <source>
        <dbReference type="Proteomes" id="UP000027936"/>
    </source>
</evidence>
<protein>
    <recommendedName>
        <fullName evidence="4">Peptide ABC transporter substrate-binding protein</fullName>
    </recommendedName>
</protein>
<dbReference type="Proteomes" id="UP000027936">
    <property type="component" value="Unassembled WGS sequence"/>
</dbReference>
<evidence type="ECO:0008006" key="4">
    <source>
        <dbReference type="Google" id="ProtNLM"/>
    </source>
</evidence>
<name>A0A072NU76_SCHAZ</name>
<dbReference type="AlphaFoldDB" id="A0A072NU76"/>
<sequence>MKFKHLIVAFIVLLILSACNDGIDPKEHLGEIYSVALDSIMEQDEALSSNMEYIAIDMSNFEELDENDKKEIINYFKEKYKVDVLGTTLEQLKEKGLYNPDTMALDGVLLRIENVDFKFNNNIFFEGSKYCSGNGAVGVEVTIQLKDNRWKSKEAKMTWISQ</sequence>
<dbReference type="PROSITE" id="PS51257">
    <property type="entry name" value="PROKAR_LIPOPROTEIN"/>
    <property type="match status" value="1"/>
</dbReference>
<reference evidence="2 3" key="1">
    <citation type="submission" date="2014-04" db="EMBL/GenBank/DDBJ databases">
        <title>Draft genome sequence of Bacillus azotoformans MEV2011, a (co-) denitrifying strain unable to grow in the presence of oxygen.</title>
        <authorList>
            <person name="Nielsen M."/>
            <person name="Schreiber L."/>
            <person name="Finster K."/>
            <person name="Schramm A."/>
        </authorList>
    </citation>
    <scope>NUCLEOTIDE SEQUENCE [LARGE SCALE GENOMIC DNA]</scope>
    <source>
        <strain evidence="2 3">MEV2011</strain>
    </source>
</reference>
<accession>A0A072NU76</accession>
<dbReference type="RefSeq" id="WP_035197713.1">
    <property type="nucleotide sequence ID" value="NZ_JJRY01000022.1"/>
</dbReference>
<dbReference type="PATRIC" id="fig|1348973.3.peg.3932"/>
<feature type="signal peptide" evidence="1">
    <location>
        <begin position="1"/>
        <end position="20"/>
    </location>
</feature>
<organism evidence="2 3">
    <name type="scientific">Schinkia azotoformans MEV2011</name>
    <dbReference type="NCBI Taxonomy" id="1348973"/>
    <lineage>
        <taxon>Bacteria</taxon>
        <taxon>Bacillati</taxon>
        <taxon>Bacillota</taxon>
        <taxon>Bacilli</taxon>
        <taxon>Bacillales</taxon>
        <taxon>Bacillaceae</taxon>
        <taxon>Calidifontibacillus/Schinkia group</taxon>
        <taxon>Schinkia</taxon>
    </lineage>
</organism>
<evidence type="ECO:0000313" key="2">
    <source>
        <dbReference type="EMBL" id="KEF36795.1"/>
    </source>
</evidence>
<keyword evidence="1" id="KW-0732">Signal</keyword>
<evidence type="ECO:0000256" key="1">
    <source>
        <dbReference type="SAM" id="SignalP"/>
    </source>
</evidence>
<proteinExistence type="predicted"/>
<gene>
    <name evidence="2" type="ORF">M670_04047</name>
</gene>
<comment type="caution">
    <text evidence="2">The sequence shown here is derived from an EMBL/GenBank/DDBJ whole genome shotgun (WGS) entry which is preliminary data.</text>
</comment>